<evidence type="ECO:0000256" key="2">
    <source>
        <dbReference type="ARBA" id="ARBA00022679"/>
    </source>
</evidence>
<evidence type="ECO:0000256" key="5">
    <source>
        <dbReference type="ARBA" id="ARBA00023316"/>
    </source>
</evidence>
<evidence type="ECO:0000313" key="10">
    <source>
        <dbReference type="EMBL" id="BBM44550.1"/>
    </source>
</evidence>
<gene>
    <name evidence="10" type="ORF">JMUB3870_0668</name>
</gene>
<dbReference type="Gene3D" id="2.40.440.10">
    <property type="entry name" value="L,D-transpeptidase catalytic domain-like"/>
    <property type="match status" value="1"/>
</dbReference>
<evidence type="ECO:0000256" key="3">
    <source>
        <dbReference type="ARBA" id="ARBA00022960"/>
    </source>
</evidence>
<feature type="compositionally biased region" description="Polar residues" evidence="7">
    <location>
        <begin position="157"/>
        <end position="194"/>
    </location>
</feature>
<dbReference type="GO" id="GO:0071555">
    <property type="term" value="P:cell wall organization"/>
    <property type="evidence" value="ECO:0007669"/>
    <property type="project" value="UniProtKB-UniRule"/>
</dbReference>
<dbReference type="GO" id="GO:0016740">
    <property type="term" value="F:transferase activity"/>
    <property type="evidence" value="ECO:0007669"/>
    <property type="project" value="UniProtKB-KW"/>
</dbReference>
<reference evidence="10 11" key="1">
    <citation type="submission" date="2019-07" db="EMBL/GenBank/DDBJ databases">
        <title>Complete Genome Sequence of Leptotrichia trevisanii Strain JMUB3870.</title>
        <authorList>
            <person name="Watanabe S."/>
            <person name="Cui L."/>
        </authorList>
    </citation>
    <scope>NUCLEOTIDE SEQUENCE [LARGE SCALE GENOMIC DNA]</scope>
    <source>
        <strain evidence="10 11">JMUB3870</strain>
    </source>
</reference>
<evidence type="ECO:0000256" key="7">
    <source>
        <dbReference type="SAM" id="MobiDB-lite"/>
    </source>
</evidence>
<protein>
    <submittedName>
        <fullName evidence="10">ErfK/YbiS/YcfS/YnhG family protein</fullName>
    </submittedName>
</protein>
<dbReference type="RefSeq" id="WP_155282470.1">
    <property type="nucleotide sequence ID" value="NZ_AP019831.1"/>
</dbReference>
<feature type="active site" description="Nucleophile" evidence="6">
    <location>
        <position position="554"/>
    </location>
</feature>
<evidence type="ECO:0000256" key="1">
    <source>
        <dbReference type="ARBA" id="ARBA00004752"/>
    </source>
</evidence>
<keyword evidence="2" id="KW-0808">Transferase</keyword>
<proteinExistence type="predicted"/>
<dbReference type="SUPFAM" id="SSF141523">
    <property type="entry name" value="L,D-transpeptidase catalytic domain-like"/>
    <property type="match status" value="1"/>
</dbReference>
<keyword evidence="4 6" id="KW-0573">Peptidoglycan synthesis</keyword>
<dbReference type="InterPro" id="IPR005490">
    <property type="entry name" value="LD_TPept_cat_dom"/>
</dbReference>
<keyword evidence="5 6" id="KW-0961">Cell wall biogenesis/degradation</keyword>
<evidence type="ECO:0000256" key="4">
    <source>
        <dbReference type="ARBA" id="ARBA00022984"/>
    </source>
</evidence>
<dbReference type="InterPro" id="IPR038063">
    <property type="entry name" value="Transpep_catalytic_dom"/>
</dbReference>
<organism evidence="10 11">
    <name type="scientific">Leptotrichia trevisanii</name>
    <dbReference type="NCBI Taxonomy" id="109328"/>
    <lineage>
        <taxon>Bacteria</taxon>
        <taxon>Fusobacteriati</taxon>
        <taxon>Fusobacteriota</taxon>
        <taxon>Fusobacteriia</taxon>
        <taxon>Fusobacteriales</taxon>
        <taxon>Leptotrichiaceae</taxon>
        <taxon>Leptotrichia</taxon>
    </lineage>
</organism>
<dbReference type="AlphaFoldDB" id="A0A510JYT3"/>
<accession>A0A510JYT3</accession>
<dbReference type="GO" id="GO:0008360">
    <property type="term" value="P:regulation of cell shape"/>
    <property type="evidence" value="ECO:0007669"/>
    <property type="project" value="UniProtKB-UniRule"/>
</dbReference>
<dbReference type="EMBL" id="AP019831">
    <property type="protein sequence ID" value="BBM44550.1"/>
    <property type="molecule type" value="Genomic_DNA"/>
</dbReference>
<feature type="chain" id="PRO_5022147786" evidence="8">
    <location>
        <begin position="25"/>
        <end position="592"/>
    </location>
</feature>
<keyword evidence="8" id="KW-0732">Signal</keyword>
<feature type="active site" description="Proton donor/acceptor" evidence="6">
    <location>
        <position position="522"/>
    </location>
</feature>
<name>A0A510JYT3_9FUSO</name>
<feature type="signal peptide" evidence="8">
    <location>
        <begin position="1"/>
        <end position="24"/>
    </location>
</feature>
<dbReference type="UniPathway" id="UPA00219"/>
<feature type="domain" description="L,D-TPase catalytic" evidence="9">
    <location>
        <begin position="441"/>
        <end position="585"/>
    </location>
</feature>
<dbReference type="GO" id="GO:0009252">
    <property type="term" value="P:peptidoglycan biosynthetic process"/>
    <property type="evidence" value="ECO:0007669"/>
    <property type="project" value="UniProtKB-UniPathway"/>
</dbReference>
<dbReference type="Gene3D" id="2.30.30.40">
    <property type="entry name" value="SH3 Domains"/>
    <property type="match status" value="1"/>
</dbReference>
<feature type="region of interest" description="Disordered" evidence="7">
    <location>
        <begin position="117"/>
        <end position="219"/>
    </location>
</feature>
<evidence type="ECO:0000256" key="8">
    <source>
        <dbReference type="SAM" id="SignalP"/>
    </source>
</evidence>
<dbReference type="OrthoDB" id="92744at2"/>
<dbReference type="Pfam" id="PF03734">
    <property type="entry name" value="YkuD"/>
    <property type="match status" value="1"/>
</dbReference>
<feature type="compositionally biased region" description="Basic and acidic residues" evidence="7">
    <location>
        <begin position="195"/>
        <end position="217"/>
    </location>
</feature>
<comment type="pathway">
    <text evidence="1 6">Cell wall biogenesis; peptidoglycan biosynthesis.</text>
</comment>
<evidence type="ECO:0000259" key="9">
    <source>
        <dbReference type="PROSITE" id="PS52029"/>
    </source>
</evidence>
<dbReference type="Proteomes" id="UP000422644">
    <property type="component" value="Chromosome"/>
</dbReference>
<dbReference type="CDD" id="cd16913">
    <property type="entry name" value="YkuD_like"/>
    <property type="match status" value="1"/>
</dbReference>
<keyword evidence="3 6" id="KW-0133">Cell shape</keyword>
<keyword evidence="11" id="KW-1185">Reference proteome</keyword>
<evidence type="ECO:0000256" key="6">
    <source>
        <dbReference type="PROSITE-ProRule" id="PRU01373"/>
    </source>
</evidence>
<sequence length="592" mass="67443">MVKKRNLQKIKFLVMALVIFSAMSINTFSAPKEVKKLEWKQISLEPDLDGDGIKDKIDVVYAVEGNNVHLKFTPYVFNEKAKFAKGKSVEKIITKTEFEAKFDTFIKGFIAEYPKKGGIPSAQKQKTQTPKPEKKQEVTQPIKEIKTNETDKKPVSQKKNTNDSKGNPKNSQTIENKPTEISKQSNMEKAQSSIIEKEKKENELREKEPKETVEVPKNKNLPRGQYSYVKEFNAQRPKNLTFSFQYDKHSPKEMDEFVFVKTPTSIRKEPNSNAKAIKSAAYSHKYRTTGIVKTNTGKSDEWYEVFFDNQLGYIPKSAVEKREFDWNDMMRKVDKTNKFIKEAVSANKKIYVLDDYVPLGGGESGKRDKFGNRANQSEFGYTDKSFKDYINIPDRTIMVVEEENDKYVKVKIDAYDNGTYYLKPSTRRFLKDAGITSEITRFIYVDRASQNEMIIEKNGNSWNVVTSSFVTTGKDAGNSFATPYGTFLIPYSKPVMSYTGSGGGVVGDARYAVRFSGGGYMHGIPSVFEPKNTREQRKAATAKKIGTYPESHKCIRHYDDQIKFIYDWLGNSTPGHSEGLRVPNVPTVMLVK</sequence>
<evidence type="ECO:0000313" key="11">
    <source>
        <dbReference type="Proteomes" id="UP000422644"/>
    </source>
</evidence>
<dbReference type="PROSITE" id="PS52029">
    <property type="entry name" value="LD_TPASE"/>
    <property type="match status" value="1"/>
</dbReference>
<feature type="compositionally biased region" description="Basic and acidic residues" evidence="7">
    <location>
        <begin position="131"/>
        <end position="154"/>
    </location>
</feature>